<dbReference type="Pfam" id="PF08698">
    <property type="entry name" value="Fcf2"/>
    <property type="match status" value="1"/>
</dbReference>
<dbReference type="AlphaFoldDB" id="Q6BVN4"/>
<evidence type="ECO:0000256" key="2">
    <source>
        <dbReference type="ARBA" id="ARBA00023242"/>
    </source>
</evidence>
<gene>
    <name evidence="5" type="ordered locus">DEHA2C01254g</name>
</gene>
<proteinExistence type="predicted"/>
<evidence type="ECO:0000313" key="6">
    <source>
        <dbReference type="Proteomes" id="UP000000599"/>
    </source>
</evidence>
<protein>
    <submittedName>
        <fullName evidence="5">DEHA2C01254p</fullName>
    </submittedName>
</protein>
<dbReference type="FunCoup" id="Q6BVN4">
    <property type="interactions" value="403"/>
</dbReference>
<dbReference type="GO" id="GO:0005730">
    <property type="term" value="C:nucleolus"/>
    <property type="evidence" value="ECO:0007669"/>
    <property type="project" value="UniProtKB-SubCell"/>
</dbReference>
<dbReference type="GeneID" id="2900708"/>
<feature type="compositionally biased region" description="Polar residues" evidence="3">
    <location>
        <begin position="15"/>
        <end position="27"/>
    </location>
</feature>
<dbReference type="GO" id="GO:0000447">
    <property type="term" value="P:endonucleolytic cleavage in ITS1 to separate SSU-rRNA from 5.8S rRNA and LSU-rRNA from tricistronic rRNA transcript (SSU-rRNA, 5.8S rRNA, LSU-rRNA)"/>
    <property type="evidence" value="ECO:0007669"/>
    <property type="project" value="EnsemblFungi"/>
</dbReference>
<dbReference type="KEGG" id="dha:DEHA2C01254g"/>
<dbReference type="PANTHER" id="PTHR21686">
    <property type="entry name" value="DEOXYNUCLEOTIDYLTRANSFERASE TERMINAL-INTERACTING PROTEIN 2"/>
    <property type="match status" value="1"/>
</dbReference>
<evidence type="ECO:0000313" key="5">
    <source>
        <dbReference type="EMBL" id="CAG85763.1"/>
    </source>
</evidence>
<dbReference type="Proteomes" id="UP000000599">
    <property type="component" value="Chromosome C"/>
</dbReference>
<reference evidence="5 6" key="1">
    <citation type="journal article" date="2004" name="Nature">
        <title>Genome evolution in yeasts.</title>
        <authorList>
            <consortium name="Genolevures"/>
            <person name="Dujon B."/>
            <person name="Sherman D."/>
            <person name="Fischer G."/>
            <person name="Durrens P."/>
            <person name="Casaregola S."/>
            <person name="Lafontaine I."/>
            <person name="de Montigny J."/>
            <person name="Marck C."/>
            <person name="Neuveglise C."/>
            <person name="Talla E."/>
            <person name="Goffard N."/>
            <person name="Frangeul L."/>
            <person name="Aigle M."/>
            <person name="Anthouard V."/>
            <person name="Babour A."/>
            <person name="Barbe V."/>
            <person name="Barnay S."/>
            <person name="Blanchin S."/>
            <person name="Beckerich J.M."/>
            <person name="Beyne E."/>
            <person name="Bleykasten C."/>
            <person name="Boisrame A."/>
            <person name="Boyer J."/>
            <person name="Cattolico L."/>
            <person name="Confanioleri F."/>
            <person name="de Daruvar A."/>
            <person name="Despons L."/>
            <person name="Fabre E."/>
            <person name="Fairhead C."/>
            <person name="Ferry-Dumazet H."/>
            <person name="Groppi A."/>
            <person name="Hantraye F."/>
            <person name="Hennequin C."/>
            <person name="Jauniaux N."/>
            <person name="Joyet P."/>
            <person name="Kachouri R."/>
            <person name="Kerrest A."/>
            <person name="Koszul R."/>
            <person name="Lemaire M."/>
            <person name="Lesur I."/>
            <person name="Ma L."/>
            <person name="Muller H."/>
            <person name="Nicaud J.M."/>
            <person name="Nikolski M."/>
            <person name="Oztas S."/>
            <person name="Ozier-Kalogeropoulos O."/>
            <person name="Pellenz S."/>
            <person name="Potier S."/>
            <person name="Richard G.F."/>
            <person name="Straub M.L."/>
            <person name="Suleau A."/>
            <person name="Swennene D."/>
            <person name="Tekaia F."/>
            <person name="Wesolowski-Louvel M."/>
            <person name="Westhof E."/>
            <person name="Wirth B."/>
            <person name="Zeniou-Meyer M."/>
            <person name="Zivanovic I."/>
            <person name="Bolotin-Fukuhara M."/>
            <person name="Thierry A."/>
            <person name="Bouchier C."/>
            <person name="Caudron B."/>
            <person name="Scarpelli C."/>
            <person name="Gaillardin C."/>
            <person name="Weissenbach J."/>
            <person name="Wincker P."/>
            <person name="Souciet J.L."/>
        </authorList>
    </citation>
    <scope>NUCLEOTIDE SEQUENCE [LARGE SCALE GENOMIC DNA]</scope>
    <source>
        <strain evidence="6">ATCC 36239 / CBS 767 / BCRC 21394 / JCM 1990 / NBRC 0083 / IGC 2968</strain>
    </source>
</reference>
<feature type="region of interest" description="Disordered" evidence="3">
    <location>
        <begin position="216"/>
        <end position="236"/>
    </location>
</feature>
<dbReference type="OrthoDB" id="427886at2759"/>
<comment type="subcellular location">
    <subcellularLocation>
        <location evidence="1">Nucleus</location>
        <location evidence="1">Nucleolus</location>
    </subcellularLocation>
</comment>
<dbReference type="PANTHER" id="PTHR21686:SF12">
    <property type="entry name" value="DEOXYNUCLEOTIDYLTRANSFERASE TERMINAL-INTERACTING PROTEIN 2"/>
    <property type="match status" value="1"/>
</dbReference>
<dbReference type="InterPro" id="IPR039883">
    <property type="entry name" value="Fcf2/DNTTIP2"/>
</dbReference>
<sequence length="236" mass="27439">MVAQNSLHKGDTSETELISGTESFSSDQGHKDTIDPSLSLENLFSELNQQTKNANQAVVDEDDEFKKIQKSISKLPKLESNLEENLNKEIATIKKINDITRINDPIIHKPKKAGKEEQLDSGSKWFNMKQPELTASVKRDLSIIKQRNALDPKRHYKKDKWEIPKFFQMGTVVEGNTEFYSARMNRRDRGNTLVEEVLNDNDRKKYFRRKYTEIQDKKTSGGKNHYKKVKSMRKKY</sequence>
<evidence type="ECO:0000259" key="4">
    <source>
        <dbReference type="Pfam" id="PF08698"/>
    </source>
</evidence>
<dbReference type="STRING" id="284592.Q6BVN4"/>
<feature type="region of interest" description="Disordered" evidence="3">
    <location>
        <begin position="1"/>
        <end position="37"/>
    </location>
</feature>
<dbReference type="EMBL" id="CR382135">
    <property type="protein sequence ID" value="CAG85763.1"/>
    <property type="molecule type" value="Genomic_DNA"/>
</dbReference>
<dbReference type="InParanoid" id="Q6BVN4"/>
<dbReference type="RefSeq" id="XP_457735.1">
    <property type="nucleotide sequence ID" value="XM_457735.1"/>
</dbReference>
<name>Q6BVN4_DEBHA</name>
<dbReference type="HOGENOM" id="CLU_075129_2_0_1"/>
<feature type="compositionally biased region" description="Basic residues" evidence="3">
    <location>
        <begin position="224"/>
        <end position="236"/>
    </location>
</feature>
<feature type="domain" description="Fcf2 pre-rRNA processing C-terminal" evidence="4">
    <location>
        <begin position="120"/>
        <end position="210"/>
    </location>
</feature>
<keyword evidence="6" id="KW-1185">Reference proteome</keyword>
<dbReference type="eggNOG" id="KOG3100">
    <property type="taxonomic scope" value="Eukaryota"/>
</dbReference>
<evidence type="ECO:0000256" key="3">
    <source>
        <dbReference type="SAM" id="MobiDB-lite"/>
    </source>
</evidence>
<keyword evidence="2" id="KW-0539">Nucleus</keyword>
<evidence type="ECO:0000256" key="1">
    <source>
        <dbReference type="ARBA" id="ARBA00004604"/>
    </source>
</evidence>
<dbReference type="GO" id="GO:0000472">
    <property type="term" value="P:endonucleolytic cleavage to generate mature 5'-end of SSU-rRNA from (SSU-rRNA, 5.8S rRNA, LSU-rRNA)"/>
    <property type="evidence" value="ECO:0007669"/>
    <property type="project" value="EnsemblFungi"/>
</dbReference>
<dbReference type="OMA" id="DDTNKYF"/>
<accession>Q6BVN4</accession>
<dbReference type="InterPro" id="IPR014810">
    <property type="entry name" value="Fcf2_C"/>
</dbReference>
<dbReference type="GO" id="GO:0000480">
    <property type="term" value="P:endonucleolytic cleavage in 5'-ETS of tricistronic rRNA transcript (SSU-rRNA, 5.8S rRNA, LSU-rRNA)"/>
    <property type="evidence" value="ECO:0007669"/>
    <property type="project" value="EnsemblFungi"/>
</dbReference>
<organism evidence="5 6">
    <name type="scientific">Debaryomyces hansenii (strain ATCC 36239 / CBS 767 / BCRC 21394 / JCM 1990 / NBRC 0083 / IGC 2968)</name>
    <name type="common">Yeast</name>
    <name type="synonym">Torulaspora hansenii</name>
    <dbReference type="NCBI Taxonomy" id="284592"/>
    <lineage>
        <taxon>Eukaryota</taxon>
        <taxon>Fungi</taxon>
        <taxon>Dikarya</taxon>
        <taxon>Ascomycota</taxon>
        <taxon>Saccharomycotina</taxon>
        <taxon>Pichiomycetes</taxon>
        <taxon>Debaryomycetaceae</taxon>
        <taxon>Debaryomyces</taxon>
    </lineage>
</organism>
<dbReference type="GO" id="GO:0003723">
    <property type="term" value="F:RNA binding"/>
    <property type="evidence" value="ECO:0007669"/>
    <property type="project" value="TreeGrafter"/>
</dbReference>
<dbReference type="VEuPathDB" id="FungiDB:DEHA2C01254g"/>